<proteinExistence type="predicted"/>
<dbReference type="InterPro" id="IPR022409">
    <property type="entry name" value="PKD/Chitinase_dom"/>
</dbReference>
<organism evidence="2">
    <name type="scientific">bioreactor metagenome</name>
    <dbReference type="NCBI Taxonomy" id="1076179"/>
    <lineage>
        <taxon>unclassified sequences</taxon>
        <taxon>metagenomes</taxon>
        <taxon>ecological metagenomes</taxon>
    </lineage>
</organism>
<evidence type="ECO:0000259" key="1">
    <source>
        <dbReference type="PROSITE" id="PS50093"/>
    </source>
</evidence>
<feature type="domain" description="PKD" evidence="1">
    <location>
        <begin position="30"/>
        <end position="111"/>
    </location>
</feature>
<sequence length="194" mass="21722">MYDVSLIVTTAQGCDDTVTYANYIQVYDQPVANIVATPQQTTIADPVITFSSSSNGVSDWFWAFGDGNTSLDPPSVSHMYSSDGTFNVMLIVSSDYGCKDTAYIDVTIVAEPEFYNVITPDGNGQNDVFEILNAERIPNKLLVFNRWGNKVFEAENYQNDWDGENLADGTYFYIFIYGLELQNEYNGTLTILRQ</sequence>
<dbReference type="AlphaFoldDB" id="A0A644YJY8"/>
<dbReference type="CDD" id="cd00146">
    <property type="entry name" value="PKD"/>
    <property type="match status" value="1"/>
</dbReference>
<dbReference type="Pfam" id="PF18911">
    <property type="entry name" value="PKD_4"/>
    <property type="match status" value="1"/>
</dbReference>
<dbReference type="InterPro" id="IPR000601">
    <property type="entry name" value="PKD_dom"/>
</dbReference>
<dbReference type="InterPro" id="IPR035986">
    <property type="entry name" value="PKD_dom_sf"/>
</dbReference>
<dbReference type="Pfam" id="PF13585">
    <property type="entry name" value="CHU_C"/>
    <property type="match status" value="1"/>
</dbReference>
<comment type="caution">
    <text evidence="2">The sequence shown here is derived from an EMBL/GenBank/DDBJ whole genome shotgun (WGS) entry which is preliminary data.</text>
</comment>
<gene>
    <name evidence="2" type="ORF">SDC9_75133</name>
</gene>
<protein>
    <recommendedName>
        <fullName evidence="1">PKD domain-containing protein</fullName>
    </recommendedName>
</protein>
<dbReference type="EMBL" id="VSSQ01005299">
    <property type="protein sequence ID" value="MPM28607.1"/>
    <property type="molecule type" value="Genomic_DNA"/>
</dbReference>
<dbReference type="PROSITE" id="PS50093">
    <property type="entry name" value="PKD"/>
    <property type="match status" value="1"/>
</dbReference>
<dbReference type="Gene3D" id="2.60.40.10">
    <property type="entry name" value="Immunoglobulins"/>
    <property type="match status" value="1"/>
</dbReference>
<reference evidence="2" key="1">
    <citation type="submission" date="2019-08" db="EMBL/GenBank/DDBJ databases">
        <authorList>
            <person name="Kucharzyk K."/>
            <person name="Murdoch R.W."/>
            <person name="Higgins S."/>
            <person name="Loffler F."/>
        </authorList>
    </citation>
    <scope>NUCLEOTIDE SEQUENCE</scope>
</reference>
<accession>A0A644YJY8</accession>
<dbReference type="SMART" id="SM00089">
    <property type="entry name" value="PKD"/>
    <property type="match status" value="1"/>
</dbReference>
<evidence type="ECO:0000313" key="2">
    <source>
        <dbReference type="EMBL" id="MPM28607.1"/>
    </source>
</evidence>
<dbReference type="InterPro" id="IPR013783">
    <property type="entry name" value="Ig-like_fold"/>
</dbReference>
<dbReference type="SUPFAM" id="SSF49299">
    <property type="entry name" value="PKD domain"/>
    <property type="match status" value="1"/>
</dbReference>
<name>A0A644YJY8_9ZZZZ</name>